<dbReference type="EMBL" id="BRXY01000103">
    <property type="protein sequence ID" value="GMH65814.1"/>
    <property type="molecule type" value="Genomic_DNA"/>
</dbReference>
<keyword evidence="7" id="KW-1185">Reference proteome</keyword>
<dbReference type="InterPro" id="IPR024909">
    <property type="entry name" value="Cys-tRNA/MSH_ligase"/>
</dbReference>
<dbReference type="PANTHER" id="PTHR10890">
    <property type="entry name" value="CYSTEINYL-TRNA SYNTHETASE"/>
    <property type="match status" value="1"/>
</dbReference>
<dbReference type="GO" id="GO:0004817">
    <property type="term" value="F:cysteine-tRNA ligase activity"/>
    <property type="evidence" value="ECO:0007669"/>
    <property type="project" value="TreeGrafter"/>
</dbReference>
<proteinExistence type="predicted"/>
<dbReference type="OrthoDB" id="201589at2759"/>
<dbReference type="InterPro" id="IPR014729">
    <property type="entry name" value="Rossmann-like_a/b/a_fold"/>
</dbReference>
<dbReference type="GO" id="GO:0005524">
    <property type="term" value="F:ATP binding"/>
    <property type="evidence" value="ECO:0007669"/>
    <property type="project" value="UniProtKB-KW"/>
</dbReference>
<dbReference type="PRINTS" id="PR00983">
    <property type="entry name" value="TRNASYNTHCYS"/>
</dbReference>
<dbReference type="GO" id="GO:0006423">
    <property type="term" value="P:cysteinyl-tRNA aminoacylation"/>
    <property type="evidence" value="ECO:0007669"/>
    <property type="project" value="TreeGrafter"/>
</dbReference>
<dbReference type="Proteomes" id="UP001165085">
    <property type="component" value="Unassembled WGS sequence"/>
</dbReference>
<feature type="compositionally biased region" description="Polar residues" evidence="4">
    <location>
        <begin position="508"/>
        <end position="525"/>
    </location>
</feature>
<gene>
    <name evidence="6" type="ORF">TrST_g215</name>
</gene>
<organism evidence="6 7">
    <name type="scientific">Triparma strigata</name>
    <dbReference type="NCBI Taxonomy" id="1606541"/>
    <lineage>
        <taxon>Eukaryota</taxon>
        <taxon>Sar</taxon>
        <taxon>Stramenopiles</taxon>
        <taxon>Ochrophyta</taxon>
        <taxon>Bolidophyceae</taxon>
        <taxon>Parmales</taxon>
        <taxon>Triparmaceae</taxon>
        <taxon>Triparma</taxon>
    </lineage>
</organism>
<keyword evidence="3" id="KW-0067">ATP-binding</keyword>
<evidence type="ECO:0000256" key="3">
    <source>
        <dbReference type="ARBA" id="ARBA00022840"/>
    </source>
</evidence>
<reference evidence="7" key="1">
    <citation type="journal article" date="2023" name="Commun. Biol.">
        <title>Genome analysis of Parmales, the sister group of diatoms, reveals the evolutionary specialization of diatoms from phago-mixotrophs to photoautotrophs.</title>
        <authorList>
            <person name="Ban H."/>
            <person name="Sato S."/>
            <person name="Yoshikawa S."/>
            <person name="Yamada K."/>
            <person name="Nakamura Y."/>
            <person name="Ichinomiya M."/>
            <person name="Sato N."/>
            <person name="Blanc-Mathieu R."/>
            <person name="Endo H."/>
            <person name="Kuwata A."/>
            <person name="Ogata H."/>
        </authorList>
    </citation>
    <scope>NUCLEOTIDE SEQUENCE [LARGE SCALE GENOMIC DNA]</scope>
    <source>
        <strain evidence="7">NIES 3701</strain>
    </source>
</reference>
<evidence type="ECO:0000256" key="1">
    <source>
        <dbReference type="ARBA" id="ARBA00022598"/>
    </source>
</evidence>
<keyword evidence="2" id="KW-0547">Nucleotide-binding</keyword>
<name>A0A9W7ACF7_9STRA</name>
<dbReference type="GO" id="GO:0005737">
    <property type="term" value="C:cytoplasm"/>
    <property type="evidence" value="ECO:0007669"/>
    <property type="project" value="TreeGrafter"/>
</dbReference>
<dbReference type="SUPFAM" id="SSF52374">
    <property type="entry name" value="Nucleotidylyl transferase"/>
    <property type="match status" value="1"/>
</dbReference>
<dbReference type="AlphaFoldDB" id="A0A9W7ACF7"/>
<dbReference type="PANTHER" id="PTHR10890:SF3">
    <property type="entry name" value="CYSTEINE--TRNA LIGASE, CYTOPLASMIC"/>
    <property type="match status" value="1"/>
</dbReference>
<sequence>MRPCLRRLSAGSSHRLNSTSALNPNSRPAPPLFYLCGPTVYSSPHLGHIRTHVCLDYLVRVQRHKTPLLRPILAIGCTDVDDKIVKVAKAEKLDMKEVTTKYEREFYDALRWAGCEEPDVILRVTDHISDIISFVDTLLQNGNAYTIEGDGVYFDTKAMDSRKERYGMGYGGWFNRGLEFESDFESTKARDGKKNERDFALWKVHDTIDEHNYSWPSPWGRGRPGWHIECSAMIKKFEDTYSELYGRKMIVSMHGGGKDLIFPHHENEIAQSTVYEGCGEGLKERGGQWIEEWVHTGHLNVKGGKMSKSDKTGVTYESLGCRGDVFRWWVLSESGRWDSDAIFEDRRVVEAAGKLETLRNFMKEVGDEDTSDDLNLVAAVRAAEGRIMDEIDKPRKEHDSGRIMREVYNIVKTASERGEGDGRRQARMLVARYLKMAGFSDWVLGLEVENDGDEENIMEVLTTFRSGVRSLALENPKQNGKFLQLSDEVRNKIPTIKDTASSASSSAGTRLNNPKTSTSFPVSSGMNEDGSYVIPKTYFRTPTYQGIFSKLDSAGVPLAMWEDGKERELTKEEREQLQAMKDAHTANYWGRKPLKG</sequence>
<protein>
    <recommendedName>
        <fullName evidence="5">tRNA synthetases class I catalytic domain-containing protein</fullName>
    </recommendedName>
</protein>
<feature type="domain" description="tRNA synthetases class I catalytic" evidence="5">
    <location>
        <begin position="33"/>
        <end position="317"/>
    </location>
</feature>
<comment type="caution">
    <text evidence="6">The sequence shown here is derived from an EMBL/GenBank/DDBJ whole genome shotgun (WGS) entry which is preliminary data.</text>
</comment>
<dbReference type="Pfam" id="PF01406">
    <property type="entry name" value="tRNA-synt_1e"/>
    <property type="match status" value="1"/>
</dbReference>
<evidence type="ECO:0000313" key="6">
    <source>
        <dbReference type="EMBL" id="GMH65814.1"/>
    </source>
</evidence>
<evidence type="ECO:0000313" key="7">
    <source>
        <dbReference type="Proteomes" id="UP001165085"/>
    </source>
</evidence>
<evidence type="ECO:0000259" key="5">
    <source>
        <dbReference type="Pfam" id="PF01406"/>
    </source>
</evidence>
<feature type="region of interest" description="Disordered" evidence="4">
    <location>
        <begin position="497"/>
        <end position="525"/>
    </location>
</feature>
<dbReference type="InterPro" id="IPR032678">
    <property type="entry name" value="tRNA-synt_1_cat_dom"/>
</dbReference>
<evidence type="ECO:0000256" key="2">
    <source>
        <dbReference type="ARBA" id="ARBA00022741"/>
    </source>
</evidence>
<accession>A0A9W7ACF7</accession>
<evidence type="ECO:0000256" key="4">
    <source>
        <dbReference type="SAM" id="MobiDB-lite"/>
    </source>
</evidence>
<keyword evidence="1" id="KW-0436">Ligase</keyword>
<dbReference type="Gene3D" id="3.40.50.620">
    <property type="entry name" value="HUPs"/>
    <property type="match status" value="1"/>
</dbReference>